<organism evidence="1 2">
    <name type="scientific">Brassica campestris</name>
    <name type="common">Field mustard</name>
    <dbReference type="NCBI Taxonomy" id="3711"/>
    <lineage>
        <taxon>Eukaryota</taxon>
        <taxon>Viridiplantae</taxon>
        <taxon>Streptophyta</taxon>
        <taxon>Embryophyta</taxon>
        <taxon>Tracheophyta</taxon>
        <taxon>Spermatophyta</taxon>
        <taxon>Magnoliopsida</taxon>
        <taxon>eudicotyledons</taxon>
        <taxon>Gunneridae</taxon>
        <taxon>Pentapetalae</taxon>
        <taxon>rosids</taxon>
        <taxon>malvids</taxon>
        <taxon>Brassicales</taxon>
        <taxon>Brassicaceae</taxon>
        <taxon>Brassiceae</taxon>
        <taxon>Brassica</taxon>
    </lineage>
</organism>
<evidence type="ECO:0000313" key="1">
    <source>
        <dbReference type="EMBL" id="CAG7885815.1"/>
    </source>
</evidence>
<feature type="non-terminal residue" evidence="1">
    <location>
        <position position="1"/>
    </location>
</feature>
<sequence length="48" mass="5452">LPSKTSLGCSHGRHNKHWCVSPFHHVVINSTLKSCVHKRSLIWVCSPF</sequence>
<accession>A0A8D9GS26</accession>
<dbReference type="Gramene" id="A03p71580.2_BraZ1">
    <property type="protein sequence ID" value="A03p71580.2_BraZ1.CDS.1"/>
    <property type="gene ID" value="A03g71580.2_BraZ1"/>
</dbReference>
<proteinExistence type="predicted"/>
<name>A0A8D9GS26_BRACM</name>
<gene>
    <name evidence="1" type="ORF">BRAPAZ1V2_A03P71580.2</name>
</gene>
<reference evidence="1 2" key="1">
    <citation type="submission" date="2021-07" db="EMBL/GenBank/DDBJ databases">
        <authorList>
            <consortium name="Genoscope - CEA"/>
            <person name="William W."/>
        </authorList>
    </citation>
    <scope>NUCLEOTIDE SEQUENCE [LARGE SCALE GENOMIC DNA]</scope>
</reference>
<dbReference type="Proteomes" id="UP000694005">
    <property type="component" value="Chromosome A03"/>
</dbReference>
<dbReference type="EMBL" id="LS974619">
    <property type="protein sequence ID" value="CAG7885815.1"/>
    <property type="molecule type" value="Genomic_DNA"/>
</dbReference>
<evidence type="ECO:0000313" key="2">
    <source>
        <dbReference type="Proteomes" id="UP000694005"/>
    </source>
</evidence>
<protein>
    <submittedName>
        <fullName evidence="1">Uncharacterized protein</fullName>
    </submittedName>
</protein>
<dbReference type="AlphaFoldDB" id="A0A8D9GS26"/>